<evidence type="ECO:0000313" key="2">
    <source>
        <dbReference type="Proteomes" id="UP000217736"/>
    </source>
</evidence>
<name>A0A1Z4ENT4_9MYCO</name>
<sequence>MKALGLAAAVVVAFAPLTAVVALTPGVAEAAPCAGPGSNPVSCQHCRFYVSAYHTANVCDSAPAPRPAQTQSPAPVQIPEPVNLPPEPLPTVVPTTPAPPTSVGPQTPTISPPGAGSPRVAALVPPPKGMDAPPPAVAAARGAPATRINPASPPPPPMQVYDFGQRVQNVVDAHSGNIDIVKVGGQAVARPRHWDYIEYDDYGRPTLFNPLDEAMSFRYFYDGAYREVFVPSGGRIVFDGAAPGLFPFTAVGESHLAAGSFFGGASVPLGAGEGKPPPDYKLPVPPAVYPDVLISVPADNQTVQVGQVEVVGRDEHQPPGSQDTFLLDDSTLAWGQINDPAGSTQIKVTKAQPLPGYGPTDRGSYLVALATRQDLAAQPAPPPKPWWPSVLGYGSLAVALIVIFWFMGRRGRSAEDNAGL</sequence>
<dbReference type="AlphaFoldDB" id="A0A1Z4ENT4"/>
<accession>A0A1Z4ENT4</accession>
<gene>
    <name evidence="1" type="ORF">MSG_04455</name>
</gene>
<dbReference type="KEGG" id="mshg:MSG_04455"/>
<dbReference type="RefSeq" id="WP_096443046.1">
    <property type="nucleotide sequence ID" value="NZ_AP018164.1"/>
</dbReference>
<organism evidence="1 2">
    <name type="scientific">Mycobacterium shigaense</name>
    <dbReference type="NCBI Taxonomy" id="722731"/>
    <lineage>
        <taxon>Bacteria</taxon>
        <taxon>Bacillati</taxon>
        <taxon>Actinomycetota</taxon>
        <taxon>Actinomycetes</taxon>
        <taxon>Mycobacteriales</taxon>
        <taxon>Mycobacteriaceae</taxon>
        <taxon>Mycobacterium</taxon>
        <taxon>Mycobacterium simiae complex</taxon>
    </lineage>
</organism>
<protein>
    <submittedName>
        <fullName evidence="1">Uncharacterized protein</fullName>
    </submittedName>
</protein>
<keyword evidence="2" id="KW-1185">Reference proteome</keyword>
<evidence type="ECO:0000313" key="1">
    <source>
        <dbReference type="EMBL" id="BAX94570.1"/>
    </source>
</evidence>
<dbReference type="OrthoDB" id="4688123at2"/>
<proteinExistence type="predicted"/>
<dbReference type="EMBL" id="AP018164">
    <property type="protein sequence ID" value="BAX94570.1"/>
    <property type="molecule type" value="Genomic_DNA"/>
</dbReference>
<reference evidence="2" key="1">
    <citation type="submission" date="2017-06" db="EMBL/GenBank/DDBJ databases">
        <title>Complete Genome Sequence of Mycobacterium shigaense.</title>
        <authorList>
            <person name="Fukano H."/>
            <person name="Yoshida M."/>
            <person name="Kazumi Y."/>
            <person name="Ogura Y."/>
            <person name="Mitarai S."/>
            <person name="Hayashi T."/>
            <person name="Hoshino Y."/>
        </authorList>
    </citation>
    <scope>NUCLEOTIDE SEQUENCE [LARGE SCALE GENOMIC DNA]</scope>
    <source>
        <strain evidence="2">UN-152</strain>
    </source>
</reference>
<dbReference type="Proteomes" id="UP000217736">
    <property type="component" value="Chromosome"/>
</dbReference>